<dbReference type="InterPro" id="IPR002052">
    <property type="entry name" value="DNA_methylase_N6_adenine_CS"/>
</dbReference>
<evidence type="ECO:0000259" key="7">
    <source>
        <dbReference type="Pfam" id="PF17827"/>
    </source>
</evidence>
<feature type="binding site" evidence="5">
    <location>
        <position position="149"/>
    </location>
    <ligand>
        <name>S-adenosyl-L-methionine</name>
        <dbReference type="ChEBI" id="CHEBI:59789"/>
    </ligand>
</feature>
<reference evidence="8 9" key="1">
    <citation type="submission" date="2016-10" db="EMBL/GenBank/DDBJ databases">
        <authorList>
            <person name="de Groot N.N."/>
        </authorList>
    </citation>
    <scope>NUCLEOTIDE SEQUENCE [LARGE SCALE GENOMIC DNA]</scope>
    <source>
        <strain evidence="8 9">ATCC 43154</strain>
    </source>
</reference>
<evidence type="ECO:0000256" key="3">
    <source>
        <dbReference type="ARBA" id="ARBA00022691"/>
    </source>
</evidence>
<evidence type="ECO:0000256" key="4">
    <source>
        <dbReference type="ARBA" id="ARBA00048391"/>
    </source>
</evidence>
<sequence>MSGQGRPPLSAAAVAAGASIASLQVQNALDPLDNRILLCHALGLSRVGLITQSERLLTEDEARRLAALLARRLAGEPIAYIVGRREFFGLPFEVTPAVLIPRPDTELLVELALERLPTGGRLLDMGTGSGAIAVALAHNRRDAAITALDVSTEALAVAGRNAASNGVALRLLHSDWYAALEGDNGGGDEVFDLIVSNPPYIASGDRHLAEGDLRFEPVGALTDHADGLAALRRIAAGAPRHLVAGGWLLMEHGYDQSAAVRELLRTQGYTEVQSWRDLAGIERVSGGRVP</sequence>
<comment type="function">
    <text evidence="5">Methylates the class 1 translation termination release factors RF1/PrfA and RF2/PrfB on the glutamine residue of the universally conserved GGQ motif.</text>
</comment>
<dbReference type="InterPro" id="IPR004556">
    <property type="entry name" value="HemK-like"/>
</dbReference>
<dbReference type="SUPFAM" id="SSF53335">
    <property type="entry name" value="S-adenosyl-L-methionine-dependent methyltransferases"/>
    <property type="match status" value="1"/>
</dbReference>
<dbReference type="RefSeq" id="WP_093385616.1">
    <property type="nucleotide sequence ID" value="NZ_FOTW01000007.1"/>
</dbReference>
<dbReference type="Pfam" id="PF17827">
    <property type="entry name" value="PrmC_N"/>
    <property type="match status" value="1"/>
</dbReference>
<dbReference type="GO" id="GO:0003676">
    <property type="term" value="F:nucleic acid binding"/>
    <property type="evidence" value="ECO:0007669"/>
    <property type="project" value="InterPro"/>
</dbReference>
<dbReference type="Gene3D" id="3.40.50.150">
    <property type="entry name" value="Vaccinia Virus protein VP39"/>
    <property type="match status" value="1"/>
</dbReference>
<keyword evidence="1 5" id="KW-0489">Methyltransferase</keyword>
<feature type="binding site" evidence="5">
    <location>
        <begin position="126"/>
        <end position="130"/>
    </location>
    <ligand>
        <name>S-adenosyl-L-methionine</name>
        <dbReference type="ChEBI" id="CHEBI:59789"/>
    </ligand>
</feature>
<evidence type="ECO:0000259" key="6">
    <source>
        <dbReference type="Pfam" id="PF05175"/>
    </source>
</evidence>
<dbReference type="InterPro" id="IPR050320">
    <property type="entry name" value="N5-glutamine_MTase"/>
</dbReference>
<dbReference type="CDD" id="cd02440">
    <property type="entry name" value="AdoMet_MTases"/>
    <property type="match status" value="1"/>
</dbReference>
<dbReference type="EC" id="2.1.1.297" evidence="5"/>
<dbReference type="NCBIfam" id="TIGR03534">
    <property type="entry name" value="RF_mod_PrmC"/>
    <property type="match status" value="1"/>
</dbReference>
<evidence type="ECO:0000256" key="2">
    <source>
        <dbReference type="ARBA" id="ARBA00022679"/>
    </source>
</evidence>
<protein>
    <recommendedName>
        <fullName evidence="5">Release factor glutamine methyltransferase</fullName>
        <shortName evidence="5">RF MTase</shortName>
        <ecNumber evidence="5">2.1.1.297</ecNumber>
    </recommendedName>
    <alternativeName>
        <fullName evidence="5">N5-glutamine methyltransferase PrmC</fullName>
    </alternativeName>
    <alternativeName>
        <fullName evidence="5">Protein-(glutamine-N5) MTase PrmC</fullName>
    </alternativeName>
    <alternativeName>
        <fullName evidence="5">Protein-glutamine N-methyltransferase PrmC</fullName>
    </alternativeName>
</protein>
<evidence type="ECO:0000256" key="1">
    <source>
        <dbReference type="ARBA" id="ARBA00022603"/>
    </source>
</evidence>
<keyword evidence="9" id="KW-1185">Reference proteome</keyword>
<dbReference type="InterPro" id="IPR007848">
    <property type="entry name" value="Small_mtfrase_dom"/>
</dbReference>
<dbReference type="InterPro" id="IPR029063">
    <property type="entry name" value="SAM-dependent_MTases_sf"/>
</dbReference>
<dbReference type="PROSITE" id="PS00092">
    <property type="entry name" value="N6_MTASE"/>
    <property type="match status" value="1"/>
</dbReference>
<gene>
    <name evidence="5" type="primary">prmC</name>
    <name evidence="8" type="ORF">SAMN02982985_01430</name>
</gene>
<dbReference type="NCBIfam" id="TIGR00536">
    <property type="entry name" value="hemK_fam"/>
    <property type="match status" value="1"/>
</dbReference>
<dbReference type="InterPro" id="IPR040758">
    <property type="entry name" value="PrmC_N"/>
</dbReference>
<dbReference type="InterPro" id="IPR019874">
    <property type="entry name" value="RF_methyltr_PrmC"/>
</dbReference>
<dbReference type="GO" id="GO:0032259">
    <property type="term" value="P:methylation"/>
    <property type="evidence" value="ECO:0007669"/>
    <property type="project" value="UniProtKB-KW"/>
</dbReference>
<comment type="catalytic activity">
    <reaction evidence="4 5">
        <text>L-glutaminyl-[peptide chain release factor] + S-adenosyl-L-methionine = N(5)-methyl-L-glutaminyl-[peptide chain release factor] + S-adenosyl-L-homocysteine + H(+)</text>
        <dbReference type="Rhea" id="RHEA:42896"/>
        <dbReference type="Rhea" id="RHEA-COMP:10271"/>
        <dbReference type="Rhea" id="RHEA-COMP:10272"/>
        <dbReference type="ChEBI" id="CHEBI:15378"/>
        <dbReference type="ChEBI" id="CHEBI:30011"/>
        <dbReference type="ChEBI" id="CHEBI:57856"/>
        <dbReference type="ChEBI" id="CHEBI:59789"/>
        <dbReference type="ChEBI" id="CHEBI:61891"/>
        <dbReference type="EC" id="2.1.1.297"/>
    </reaction>
</comment>
<proteinExistence type="inferred from homology"/>
<dbReference type="OrthoDB" id="9800643at2"/>
<organism evidence="8 9">
    <name type="scientific">Rugamonas rubra</name>
    <dbReference type="NCBI Taxonomy" id="758825"/>
    <lineage>
        <taxon>Bacteria</taxon>
        <taxon>Pseudomonadati</taxon>
        <taxon>Pseudomonadota</taxon>
        <taxon>Betaproteobacteria</taxon>
        <taxon>Burkholderiales</taxon>
        <taxon>Oxalobacteraceae</taxon>
        <taxon>Telluria group</taxon>
        <taxon>Rugamonas</taxon>
    </lineage>
</organism>
<dbReference type="EMBL" id="FOTW01000007">
    <property type="protein sequence ID" value="SFL76546.1"/>
    <property type="molecule type" value="Genomic_DNA"/>
</dbReference>
<feature type="domain" description="Methyltransferase small" evidence="6">
    <location>
        <begin position="105"/>
        <end position="205"/>
    </location>
</feature>
<evidence type="ECO:0000313" key="9">
    <source>
        <dbReference type="Proteomes" id="UP000199470"/>
    </source>
</evidence>
<dbReference type="GO" id="GO:0102559">
    <property type="term" value="F:peptide chain release factor N(5)-glutamine methyltransferase activity"/>
    <property type="evidence" value="ECO:0007669"/>
    <property type="project" value="UniProtKB-EC"/>
</dbReference>
<comment type="similarity">
    <text evidence="5">Belongs to the protein N5-glutamine methyltransferase family. PrmC subfamily.</text>
</comment>
<feature type="binding site" evidence="5">
    <location>
        <position position="197"/>
    </location>
    <ligand>
        <name>S-adenosyl-L-methionine</name>
        <dbReference type="ChEBI" id="CHEBI:59789"/>
    </ligand>
</feature>
<dbReference type="Pfam" id="PF05175">
    <property type="entry name" value="MTS"/>
    <property type="match status" value="1"/>
</dbReference>
<evidence type="ECO:0000256" key="5">
    <source>
        <dbReference type="HAMAP-Rule" id="MF_02126"/>
    </source>
</evidence>
<dbReference type="STRING" id="758825.SAMN02982985_01430"/>
<dbReference type="Proteomes" id="UP000199470">
    <property type="component" value="Unassembled WGS sequence"/>
</dbReference>
<feature type="domain" description="Release factor glutamine methyltransferase N-terminal" evidence="7">
    <location>
        <begin position="30"/>
        <end position="83"/>
    </location>
</feature>
<keyword evidence="3 5" id="KW-0949">S-adenosyl-L-methionine</keyword>
<name>A0A1I4KDL7_9BURK</name>
<dbReference type="Gene3D" id="1.10.8.10">
    <property type="entry name" value="DNA helicase RuvA subunit, C-terminal domain"/>
    <property type="match status" value="1"/>
</dbReference>
<feature type="binding site" evidence="5">
    <location>
        <begin position="197"/>
        <end position="200"/>
    </location>
    <ligand>
        <name>substrate</name>
    </ligand>
</feature>
<feature type="binding site" evidence="5">
    <location>
        <position position="176"/>
    </location>
    <ligand>
        <name>S-adenosyl-L-methionine</name>
        <dbReference type="ChEBI" id="CHEBI:59789"/>
    </ligand>
</feature>
<dbReference type="HAMAP" id="MF_02126">
    <property type="entry name" value="RF_methyltr_PrmC"/>
    <property type="match status" value="1"/>
</dbReference>
<dbReference type="FunFam" id="3.40.50.150:FF:000053">
    <property type="entry name" value="Release factor glutamine methyltransferase"/>
    <property type="match status" value="1"/>
</dbReference>
<keyword evidence="2 5" id="KW-0808">Transferase</keyword>
<accession>A0A1I4KDL7</accession>
<dbReference type="AlphaFoldDB" id="A0A1I4KDL7"/>
<dbReference type="PANTHER" id="PTHR18895">
    <property type="entry name" value="HEMK METHYLTRANSFERASE"/>
    <property type="match status" value="1"/>
</dbReference>
<evidence type="ECO:0000313" key="8">
    <source>
        <dbReference type="EMBL" id="SFL76546.1"/>
    </source>
</evidence>
<dbReference type="PANTHER" id="PTHR18895:SF74">
    <property type="entry name" value="MTRF1L RELEASE FACTOR GLUTAMINE METHYLTRANSFERASE"/>
    <property type="match status" value="1"/>
</dbReference>